<evidence type="ECO:0000313" key="2">
    <source>
        <dbReference type="Proteomes" id="UP000239576"/>
    </source>
</evidence>
<dbReference type="RefSeq" id="WP_106257933.1">
    <property type="nucleotide sequence ID" value="NZ_CAWNSW010000072.1"/>
</dbReference>
<reference evidence="1 2" key="2">
    <citation type="submission" date="2018-03" db="EMBL/GenBank/DDBJ databases">
        <title>The ancient ancestry and fast evolution of plastids.</title>
        <authorList>
            <person name="Moore K.R."/>
            <person name="Magnabosco C."/>
            <person name="Momper L."/>
            <person name="Gold D.A."/>
            <person name="Bosak T."/>
            <person name="Fournier G.P."/>
        </authorList>
    </citation>
    <scope>NUCLEOTIDE SEQUENCE [LARGE SCALE GENOMIC DNA]</scope>
    <source>
        <strain evidence="1 2">ULC18</strain>
    </source>
</reference>
<accession>A0A2T1E1F4</accession>
<comment type="caution">
    <text evidence="1">The sequence shown here is derived from an EMBL/GenBank/DDBJ whole genome shotgun (WGS) entry which is preliminary data.</text>
</comment>
<dbReference type="OrthoDB" id="572359at2"/>
<dbReference type="EMBL" id="PVWK01000103">
    <property type="protein sequence ID" value="PSB26586.1"/>
    <property type="molecule type" value="Genomic_DNA"/>
</dbReference>
<reference evidence="2" key="1">
    <citation type="submission" date="2018-02" db="EMBL/GenBank/DDBJ databases">
        <authorList>
            <person name="Moore K."/>
            <person name="Momper L."/>
        </authorList>
    </citation>
    <scope>NUCLEOTIDE SEQUENCE [LARGE SCALE GENOMIC DNA]</scope>
    <source>
        <strain evidence="2">ULC18</strain>
    </source>
</reference>
<proteinExistence type="predicted"/>
<evidence type="ECO:0000313" key="1">
    <source>
        <dbReference type="EMBL" id="PSB26586.1"/>
    </source>
</evidence>
<keyword evidence="2" id="KW-1185">Reference proteome</keyword>
<gene>
    <name evidence="1" type="ORF">C7B82_19400</name>
</gene>
<name>A0A2T1E1F4_9CYAN</name>
<sequence length="199" mass="22226">MLSPTRSQSPVNQLGLTPKILESRDQYRSCHICLPEEDYRTAAIKVSGKYYGLVKVVQDRERSLEIGKRLTSVGTEAVITQLAKGYAIWRLETEAYVDSCPRSPSQALPILTEATLCRILESRSEYKACHISLSDSDQRLAAVLVDGNYYGLLKVVTTQQQALTLASRLQRKEVEAVITKAAQGYAVWFLEPNAVVFKD</sequence>
<protein>
    <submittedName>
        <fullName evidence="1">Uncharacterized protein</fullName>
    </submittedName>
</protein>
<dbReference type="AlphaFoldDB" id="A0A2T1E1F4"/>
<organism evidence="1 2">
    <name type="scientific">Stenomitos frigidus ULC18</name>
    <dbReference type="NCBI Taxonomy" id="2107698"/>
    <lineage>
        <taxon>Bacteria</taxon>
        <taxon>Bacillati</taxon>
        <taxon>Cyanobacteriota</taxon>
        <taxon>Cyanophyceae</taxon>
        <taxon>Leptolyngbyales</taxon>
        <taxon>Leptolyngbyaceae</taxon>
        <taxon>Stenomitos</taxon>
    </lineage>
</organism>
<dbReference type="Proteomes" id="UP000239576">
    <property type="component" value="Unassembled WGS sequence"/>
</dbReference>